<feature type="binding site" description="in other chain" evidence="13">
    <location>
        <position position="424"/>
    </location>
    <ligand>
        <name>K(+)</name>
        <dbReference type="ChEBI" id="CHEBI:29103"/>
        <note>ligand shared between two tetrameric partners</note>
    </ligand>
</feature>
<dbReference type="SMART" id="SM01240">
    <property type="entry name" value="IMPDH"/>
    <property type="match status" value="1"/>
</dbReference>
<evidence type="ECO:0000256" key="16">
    <source>
        <dbReference type="SAM" id="MobiDB-lite"/>
    </source>
</evidence>
<dbReference type="Pfam" id="PF00478">
    <property type="entry name" value="IMPDH"/>
    <property type="match status" value="1"/>
</dbReference>
<accession>A0A6G9Y7S1</accession>
<feature type="region of interest" description="Disordered" evidence="16">
    <location>
        <begin position="1"/>
        <end position="30"/>
    </location>
</feature>
<proteinExistence type="inferred from homology"/>
<protein>
    <recommendedName>
        <fullName evidence="13 15">Inosine-5'-monophosphate dehydrogenase</fullName>
        <shortName evidence="13">IMP dehydrogenase</shortName>
        <shortName evidence="13">IMPD</shortName>
        <shortName evidence="13">IMPDH</shortName>
        <ecNumber evidence="13 15">1.1.1.205</ecNumber>
    </recommendedName>
</protein>
<dbReference type="InterPro" id="IPR015875">
    <property type="entry name" value="IMP_DH/GMP_Rdtase_CS"/>
</dbReference>
<evidence type="ECO:0000256" key="5">
    <source>
        <dbReference type="ARBA" id="ARBA00022737"/>
    </source>
</evidence>
<dbReference type="AlphaFoldDB" id="A0A6G9Y7S1"/>
<dbReference type="PROSITE" id="PS51371">
    <property type="entry name" value="CBS"/>
    <property type="match status" value="2"/>
</dbReference>
<comment type="caution">
    <text evidence="13">Lacks conserved residue(s) required for the propagation of feature annotation.</text>
</comment>
<dbReference type="CDD" id="cd00381">
    <property type="entry name" value="IMPDH"/>
    <property type="match status" value="1"/>
</dbReference>
<dbReference type="CDD" id="cd04601">
    <property type="entry name" value="CBS_pair_IMPDH"/>
    <property type="match status" value="1"/>
</dbReference>
<keyword evidence="7 13" id="KW-0658">Purine biosynthesis</keyword>
<dbReference type="InterPro" id="IPR001093">
    <property type="entry name" value="IMP_DH_GMPRt"/>
</dbReference>
<feature type="binding site" evidence="13">
    <location>
        <position position="546"/>
    </location>
    <ligand>
        <name>IMP</name>
        <dbReference type="ChEBI" id="CHEBI:58053"/>
    </ligand>
</feature>
<dbReference type="InterPro" id="IPR005990">
    <property type="entry name" value="IMP_DH"/>
</dbReference>
<comment type="catalytic activity">
    <reaction evidence="12 13 15">
        <text>IMP + NAD(+) + H2O = XMP + NADH + H(+)</text>
        <dbReference type="Rhea" id="RHEA:11708"/>
        <dbReference type="ChEBI" id="CHEBI:15377"/>
        <dbReference type="ChEBI" id="CHEBI:15378"/>
        <dbReference type="ChEBI" id="CHEBI:57464"/>
        <dbReference type="ChEBI" id="CHEBI:57540"/>
        <dbReference type="ChEBI" id="CHEBI:57945"/>
        <dbReference type="ChEBI" id="CHEBI:58053"/>
        <dbReference type="EC" id="1.1.1.205"/>
    </reaction>
</comment>
<dbReference type="GO" id="GO:0003938">
    <property type="term" value="F:IMP dehydrogenase activity"/>
    <property type="evidence" value="ECO:0007669"/>
    <property type="project" value="UniProtKB-UniRule"/>
</dbReference>
<keyword evidence="6 13" id="KW-0332">GMP biosynthesis</keyword>
<feature type="binding site" evidence="13">
    <location>
        <begin position="462"/>
        <end position="464"/>
    </location>
    <ligand>
        <name>IMP</name>
        <dbReference type="ChEBI" id="CHEBI:58053"/>
    </ligand>
</feature>
<evidence type="ECO:0000256" key="13">
    <source>
        <dbReference type="HAMAP-Rule" id="MF_01964"/>
    </source>
</evidence>
<dbReference type="FunFam" id="3.20.20.70:FF:000003">
    <property type="entry name" value="GMP reductase"/>
    <property type="match status" value="1"/>
</dbReference>
<feature type="binding site" evidence="13">
    <location>
        <position position="600"/>
    </location>
    <ligand>
        <name>K(+)</name>
        <dbReference type="ChEBI" id="CHEBI:29103"/>
        <note>ligand shared between two tetrameric partners</note>
    </ligand>
</feature>
<dbReference type="EMBL" id="CP046172">
    <property type="protein sequence ID" value="QIS09103.1"/>
    <property type="molecule type" value="Genomic_DNA"/>
</dbReference>
<comment type="function">
    <text evidence="13">Catalyzes the conversion of inosine 5'-phosphate (IMP) to xanthosine 5'-phosphate (XMP), the first committed and rate-limiting step in the de novo synthesis of guanine nucleotides, and therefore plays an important role in the regulation of cell growth.</text>
</comment>
<dbReference type="GO" id="GO:0006177">
    <property type="term" value="P:GMP biosynthetic process"/>
    <property type="evidence" value="ECO:0007669"/>
    <property type="project" value="UniProtKB-UniRule"/>
</dbReference>
<evidence type="ECO:0000256" key="4">
    <source>
        <dbReference type="ARBA" id="ARBA00022723"/>
    </source>
</evidence>
<feature type="domain" description="CBS" evidence="17">
    <location>
        <begin position="217"/>
        <end position="273"/>
    </location>
</feature>
<feature type="active site" description="Proton acceptor" evidence="13">
    <location>
        <position position="531"/>
    </location>
</feature>
<dbReference type="SMART" id="SM00116">
    <property type="entry name" value="CBS"/>
    <property type="match status" value="2"/>
</dbReference>
<dbReference type="GO" id="GO:0000166">
    <property type="term" value="F:nucleotide binding"/>
    <property type="evidence" value="ECO:0007669"/>
    <property type="project" value="UniProtKB-UniRule"/>
</dbReference>
<organism evidence="18 19">
    <name type="scientific">Nocardia arthritidis</name>
    <dbReference type="NCBI Taxonomy" id="228602"/>
    <lineage>
        <taxon>Bacteria</taxon>
        <taxon>Bacillati</taxon>
        <taxon>Actinomycetota</taxon>
        <taxon>Actinomycetes</taxon>
        <taxon>Mycobacteriales</taxon>
        <taxon>Nocardiaceae</taxon>
        <taxon>Nocardia</taxon>
    </lineage>
</organism>
<evidence type="ECO:0000256" key="15">
    <source>
        <dbReference type="RuleBase" id="RU003928"/>
    </source>
</evidence>
<dbReference type="InterPro" id="IPR000644">
    <property type="entry name" value="CBS_dom"/>
</dbReference>
<dbReference type="Proteomes" id="UP000503540">
    <property type="component" value="Chromosome"/>
</dbReference>
<feature type="binding site" evidence="13">
    <location>
        <position position="371"/>
    </location>
    <ligand>
        <name>NAD(+)</name>
        <dbReference type="ChEBI" id="CHEBI:57540"/>
    </ligand>
</feature>
<comment type="activity regulation">
    <text evidence="13">Mycophenolic acid (MPA) is a non-competitive inhibitor that prevents formation of the closed enzyme conformation by binding to the same site as the amobile flap. In contrast, mizoribine monophosphate (MZP) is a competitive inhibitor that induces the closed conformation. MPA is a potent inhibitor of mammalian IMPDHs but a poor inhibitor of the bacterial enzymes. MZP is a more potent inhibitor of bacterial IMPDH.</text>
</comment>
<keyword evidence="11 14" id="KW-0129">CBS domain</keyword>
<comment type="subunit">
    <text evidence="3 13">Homotetramer.</text>
</comment>
<evidence type="ECO:0000256" key="7">
    <source>
        <dbReference type="ARBA" id="ARBA00022755"/>
    </source>
</evidence>
<feature type="binding site" evidence="13">
    <location>
        <position position="599"/>
    </location>
    <ligand>
        <name>K(+)</name>
        <dbReference type="ChEBI" id="CHEBI:29103"/>
        <note>ligand shared between two tetrameric partners</note>
    </ligand>
</feature>
<dbReference type="UniPathway" id="UPA00601">
    <property type="reaction ID" value="UER00295"/>
</dbReference>
<dbReference type="Gene3D" id="3.20.20.70">
    <property type="entry name" value="Aldolase class I"/>
    <property type="match status" value="1"/>
</dbReference>
<keyword evidence="19" id="KW-1185">Reference proteome</keyword>
<evidence type="ECO:0000256" key="2">
    <source>
        <dbReference type="ARBA" id="ARBA00005502"/>
    </source>
</evidence>
<dbReference type="HAMAP" id="MF_01964">
    <property type="entry name" value="IMPDH"/>
    <property type="match status" value="1"/>
</dbReference>
<evidence type="ECO:0000256" key="8">
    <source>
        <dbReference type="ARBA" id="ARBA00022958"/>
    </source>
</evidence>
<feature type="active site" description="Thioimidate intermediate" evidence="13">
    <location>
        <position position="429"/>
    </location>
</feature>
<dbReference type="PANTHER" id="PTHR11911">
    <property type="entry name" value="INOSINE-5-MONOPHOSPHATE DEHYDROGENASE RELATED"/>
    <property type="match status" value="1"/>
</dbReference>
<comment type="similarity">
    <text evidence="2 13">Belongs to the IMPDH/GMPR family.</text>
</comment>
<comment type="cofactor">
    <cofactor evidence="1 13">
        <name>K(+)</name>
        <dbReference type="ChEBI" id="CHEBI:29103"/>
    </cofactor>
</comment>
<dbReference type="Pfam" id="PF00571">
    <property type="entry name" value="CBS"/>
    <property type="match status" value="2"/>
</dbReference>
<dbReference type="SUPFAM" id="SSF51412">
    <property type="entry name" value="Inosine monophosphate dehydrogenase (IMPDH)"/>
    <property type="match status" value="2"/>
</dbReference>
<evidence type="ECO:0000313" key="18">
    <source>
        <dbReference type="EMBL" id="QIS09103.1"/>
    </source>
</evidence>
<keyword evidence="10 13" id="KW-0520">NAD</keyword>
<feature type="binding site" evidence="13">
    <location>
        <position position="601"/>
    </location>
    <ligand>
        <name>K(+)</name>
        <dbReference type="ChEBI" id="CHEBI:29103"/>
        <note>ligand shared between two tetrameric partners</note>
    </ligand>
</feature>
<dbReference type="PROSITE" id="PS00487">
    <property type="entry name" value="IMP_DH_GMP_RED"/>
    <property type="match status" value="1"/>
</dbReference>
<feature type="binding site" evidence="13">
    <location>
        <begin position="485"/>
        <end position="486"/>
    </location>
    <ligand>
        <name>IMP</name>
        <dbReference type="ChEBI" id="CHEBI:58053"/>
    </ligand>
</feature>
<dbReference type="GO" id="GO:0006183">
    <property type="term" value="P:GTP biosynthetic process"/>
    <property type="evidence" value="ECO:0007669"/>
    <property type="project" value="TreeGrafter"/>
</dbReference>
<keyword evidence="8 13" id="KW-0630">Potassium</keyword>
<feature type="binding site" description="in other chain" evidence="13">
    <location>
        <position position="426"/>
    </location>
    <ligand>
        <name>K(+)</name>
        <dbReference type="ChEBI" id="CHEBI:29103"/>
        <note>ligand shared between two tetrameric partners</note>
    </ligand>
</feature>
<evidence type="ECO:0000256" key="6">
    <source>
        <dbReference type="ARBA" id="ARBA00022749"/>
    </source>
</evidence>
<reference evidence="18 19" key="1">
    <citation type="journal article" date="2019" name="ACS Chem. Biol.">
        <title>Identification and Mobilization of a Cryptic Antibiotic Biosynthesis Gene Locus from a Human-Pathogenic Nocardia Isolate.</title>
        <authorList>
            <person name="Herisse M."/>
            <person name="Ishida K."/>
            <person name="Porter J.L."/>
            <person name="Howden B."/>
            <person name="Hertweck C."/>
            <person name="Stinear T.P."/>
            <person name="Pidot S.J."/>
        </authorList>
    </citation>
    <scope>NUCLEOTIDE SEQUENCE [LARGE SCALE GENOMIC DNA]</scope>
    <source>
        <strain evidence="18 19">AUSMDU00012717</strain>
    </source>
</reference>
<feature type="domain" description="CBS" evidence="17">
    <location>
        <begin position="277"/>
        <end position="334"/>
    </location>
</feature>
<feature type="binding site" evidence="13">
    <location>
        <begin position="422"/>
        <end position="424"/>
    </location>
    <ligand>
        <name>NAD(+)</name>
        <dbReference type="ChEBI" id="CHEBI:57540"/>
    </ligand>
</feature>
<dbReference type="EC" id="1.1.1.205" evidence="13 15"/>
<dbReference type="PANTHER" id="PTHR11911:SF111">
    <property type="entry name" value="INOSINE-5'-MONOPHOSPHATE DEHYDROGENASE"/>
    <property type="match status" value="1"/>
</dbReference>
<feature type="binding site" evidence="13">
    <location>
        <position position="427"/>
    </location>
    <ligand>
        <name>IMP</name>
        <dbReference type="ChEBI" id="CHEBI:58053"/>
    </ligand>
</feature>
<dbReference type="NCBIfam" id="TIGR01302">
    <property type="entry name" value="IMP_dehydrog"/>
    <property type="match status" value="1"/>
</dbReference>
<comment type="pathway">
    <text evidence="13 15">Purine metabolism; XMP biosynthesis via de novo pathway; XMP from IMP: step 1/1.</text>
</comment>
<name>A0A6G9Y7S1_9NOCA</name>
<dbReference type="KEGG" id="nah:F5544_05960"/>
<dbReference type="InterPro" id="IPR013785">
    <property type="entry name" value="Aldolase_TIM"/>
</dbReference>
<evidence type="ECO:0000256" key="1">
    <source>
        <dbReference type="ARBA" id="ARBA00001958"/>
    </source>
</evidence>
<dbReference type="GO" id="GO:0046872">
    <property type="term" value="F:metal ion binding"/>
    <property type="evidence" value="ECO:0007669"/>
    <property type="project" value="UniProtKB-UniRule"/>
</dbReference>
<keyword evidence="4 13" id="KW-0479">Metal-binding</keyword>
<sequence length="618" mass="64205">MASSAADGSEGSPANGSGGKPGGRWSRTSPRYAEQGGLRQLCGVPVSVVASVVRVICRTDTMGAGAGRVPDTIRPASTVHSISCPPRRIGPAYVLSTFQEGSIRMSVPVTGERIAVRPPTGGDDPNKIAMLGLTFDDVLLLPAASDLIPSSVETTSYLTREIKLRTPLVSSAMDTVTEARMAISMARAGGMGVLHRNLATADQAAQVETVKRSEAGMVTDPVTCRPTDTLAEVDAMCARFRISGLPVVDETGALVGIITNRDMRFEVDQDRKVADVMTKAPLITAQEGVTAEAALGLLRRHKVEKLPIVDGNGRLRGLITVKDFVKTDQYPNATKDRDGRLLVGAAVGVGEDAWSRAMTLADAGVDVLIVDTAHGHQAGVLQMVAKVKAEVGDRIQIVGGNVATRAGAAALVEAGADAVKVGVGPGSICTTRVVAGVGAPQITAILEAVAACRPHGVPVIADGGIQFSGDIAKAIAAGASTVMLGSLLAGTAESPGELILVGGKQFKSYRGMGSLGAMQGRGQAKSYSKDRYFQDDVLAEDKLVPEGIEGRVPFRGPVNQVIHQLVGGLRAAMGYTGSQSIADLQQKQFVQITAAGLKESHPHDITMTVEAPNYTGRG</sequence>
<evidence type="ECO:0000256" key="12">
    <source>
        <dbReference type="ARBA" id="ARBA00048028"/>
    </source>
</evidence>
<evidence type="ECO:0000256" key="14">
    <source>
        <dbReference type="PROSITE-ProRule" id="PRU00703"/>
    </source>
</evidence>
<keyword evidence="9 13" id="KW-0560">Oxidoreductase</keyword>
<feature type="binding site" evidence="13">
    <location>
        <begin position="509"/>
        <end position="513"/>
    </location>
    <ligand>
        <name>IMP</name>
        <dbReference type="ChEBI" id="CHEBI:58053"/>
    </ligand>
</feature>
<feature type="binding site" description="in other chain" evidence="13">
    <location>
        <position position="429"/>
    </location>
    <ligand>
        <name>K(+)</name>
        <dbReference type="ChEBI" id="CHEBI:29103"/>
        <note>ligand shared between two tetrameric partners</note>
    </ligand>
</feature>
<evidence type="ECO:0000256" key="10">
    <source>
        <dbReference type="ARBA" id="ARBA00023027"/>
    </source>
</evidence>
<gene>
    <name evidence="13 18" type="primary">guaB</name>
    <name evidence="18" type="ORF">F5544_05960</name>
</gene>
<evidence type="ECO:0000256" key="3">
    <source>
        <dbReference type="ARBA" id="ARBA00011881"/>
    </source>
</evidence>
<evidence type="ECO:0000313" key="19">
    <source>
        <dbReference type="Proteomes" id="UP000503540"/>
    </source>
</evidence>
<evidence type="ECO:0000256" key="11">
    <source>
        <dbReference type="ARBA" id="ARBA00023122"/>
    </source>
</evidence>
<keyword evidence="5" id="KW-0677">Repeat</keyword>
<evidence type="ECO:0000259" key="17">
    <source>
        <dbReference type="PROSITE" id="PS51371"/>
    </source>
</evidence>
<evidence type="ECO:0000256" key="9">
    <source>
        <dbReference type="ARBA" id="ARBA00023002"/>
    </source>
</evidence>